<evidence type="ECO:0000313" key="2">
    <source>
        <dbReference type="Proteomes" id="UP000305067"/>
    </source>
</evidence>
<gene>
    <name evidence="1" type="ORF">BDV98DRAFT_398893</name>
</gene>
<sequence length="128" mass="14268">MGYEAHPIANFKEEHLHDFGLTVWTVTGLVEKARTMDTAIRGPHVFPTKSPTFEKRTSGSPRFNTARRSSYWTSSSPRFVASPLHSIAIGRFSSRICLVASSVSVKSSQTVNPSTIQFSRVWTPIRLS</sequence>
<dbReference type="EMBL" id="ML178820">
    <property type="protein sequence ID" value="TFL03752.1"/>
    <property type="molecule type" value="Genomic_DNA"/>
</dbReference>
<dbReference type="Proteomes" id="UP000305067">
    <property type="component" value="Unassembled WGS sequence"/>
</dbReference>
<keyword evidence="2" id="KW-1185">Reference proteome</keyword>
<proteinExistence type="predicted"/>
<dbReference type="AlphaFoldDB" id="A0A5C3QPI5"/>
<reference evidence="1 2" key="1">
    <citation type="journal article" date="2019" name="Nat. Ecol. Evol.">
        <title>Megaphylogeny resolves global patterns of mushroom evolution.</title>
        <authorList>
            <person name="Varga T."/>
            <person name="Krizsan K."/>
            <person name="Foldi C."/>
            <person name="Dima B."/>
            <person name="Sanchez-Garcia M."/>
            <person name="Sanchez-Ramirez S."/>
            <person name="Szollosi G.J."/>
            <person name="Szarkandi J.G."/>
            <person name="Papp V."/>
            <person name="Albert L."/>
            <person name="Andreopoulos W."/>
            <person name="Angelini C."/>
            <person name="Antonin V."/>
            <person name="Barry K.W."/>
            <person name="Bougher N.L."/>
            <person name="Buchanan P."/>
            <person name="Buyck B."/>
            <person name="Bense V."/>
            <person name="Catcheside P."/>
            <person name="Chovatia M."/>
            <person name="Cooper J."/>
            <person name="Damon W."/>
            <person name="Desjardin D."/>
            <person name="Finy P."/>
            <person name="Geml J."/>
            <person name="Haridas S."/>
            <person name="Hughes K."/>
            <person name="Justo A."/>
            <person name="Karasinski D."/>
            <person name="Kautmanova I."/>
            <person name="Kiss B."/>
            <person name="Kocsube S."/>
            <person name="Kotiranta H."/>
            <person name="LaButti K.M."/>
            <person name="Lechner B.E."/>
            <person name="Liimatainen K."/>
            <person name="Lipzen A."/>
            <person name="Lukacs Z."/>
            <person name="Mihaltcheva S."/>
            <person name="Morgado L.N."/>
            <person name="Niskanen T."/>
            <person name="Noordeloos M.E."/>
            <person name="Ohm R.A."/>
            <person name="Ortiz-Santana B."/>
            <person name="Ovrebo C."/>
            <person name="Racz N."/>
            <person name="Riley R."/>
            <person name="Savchenko A."/>
            <person name="Shiryaev A."/>
            <person name="Soop K."/>
            <person name="Spirin V."/>
            <person name="Szebenyi C."/>
            <person name="Tomsovsky M."/>
            <person name="Tulloss R.E."/>
            <person name="Uehling J."/>
            <person name="Grigoriev I.V."/>
            <person name="Vagvolgyi C."/>
            <person name="Papp T."/>
            <person name="Martin F.M."/>
            <person name="Miettinen O."/>
            <person name="Hibbett D.S."/>
            <person name="Nagy L.G."/>
        </authorList>
    </citation>
    <scope>NUCLEOTIDE SEQUENCE [LARGE SCALE GENOMIC DNA]</scope>
    <source>
        <strain evidence="1 2">CBS 309.79</strain>
    </source>
</reference>
<evidence type="ECO:0000313" key="1">
    <source>
        <dbReference type="EMBL" id="TFL03752.1"/>
    </source>
</evidence>
<protein>
    <submittedName>
        <fullName evidence="1">Uncharacterized protein</fullName>
    </submittedName>
</protein>
<accession>A0A5C3QPI5</accession>
<name>A0A5C3QPI5_9AGAR</name>
<organism evidence="1 2">
    <name type="scientific">Pterulicium gracile</name>
    <dbReference type="NCBI Taxonomy" id="1884261"/>
    <lineage>
        <taxon>Eukaryota</taxon>
        <taxon>Fungi</taxon>
        <taxon>Dikarya</taxon>
        <taxon>Basidiomycota</taxon>
        <taxon>Agaricomycotina</taxon>
        <taxon>Agaricomycetes</taxon>
        <taxon>Agaricomycetidae</taxon>
        <taxon>Agaricales</taxon>
        <taxon>Pleurotineae</taxon>
        <taxon>Pterulaceae</taxon>
        <taxon>Pterulicium</taxon>
    </lineage>
</organism>